<comment type="caution">
    <text evidence="4">The sequence shown here is derived from an EMBL/GenBank/DDBJ whole genome shotgun (WGS) entry which is preliminary data.</text>
</comment>
<evidence type="ECO:0000256" key="2">
    <source>
        <dbReference type="ARBA" id="ARBA00023002"/>
    </source>
</evidence>
<evidence type="ECO:0000259" key="3">
    <source>
        <dbReference type="SMART" id="SM00822"/>
    </source>
</evidence>
<dbReference type="InterPro" id="IPR020904">
    <property type="entry name" value="Sc_DH/Rdtase_CS"/>
</dbReference>
<dbReference type="SMART" id="SM00822">
    <property type="entry name" value="PKS_KR"/>
    <property type="match status" value="1"/>
</dbReference>
<dbReference type="AlphaFoldDB" id="A0A369WVI4"/>
<dbReference type="Pfam" id="PF00106">
    <property type="entry name" value="adh_short"/>
    <property type="match status" value="1"/>
</dbReference>
<dbReference type="EMBL" id="QQOH01000001">
    <property type="protein sequence ID" value="RDE24564.1"/>
    <property type="molecule type" value="Genomic_DNA"/>
</dbReference>
<feature type="domain" description="Ketoreductase" evidence="3">
    <location>
        <begin position="9"/>
        <end position="188"/>
    </location>
</feature>
<sequence length="280" mass="31085">MLEELSTLETVLITGCSSGIGLRSAERLRDAGYRVLASARQSADVERLQQLGFEAHPLDLDCSDSIAQAVAWVVERCDGQLDAVFHNGAYGQPGALEDLSREALRQQFETNLFGWHELTCAVIPLMRARGRGRIVLNSSVLGLVCMPYRGAYNASKFALEAMADTLRMELNGSGIEIVLIEPGPIDSRFRENARRAFLRYIDPQRSHHAQAYAEMDARLTKPGLSGRFTLPADAVADKLLAALQARRPKTRYYVTTPTYLFAFLKRVLPTTLLDRILSRG</sequence>
<evidence type="ECO:0000313" key="4">
    <source>
        <dbReference type="EMBL" id="RDE24564.1"/>
    </source>
</evidence>
<dbReference type="InterPro" id="IPR036291">
    <property type="entry name" value="NAD(P)-bd_dom_sf"/>
</dbReference>
<evidence type="ECO:0000313" key="5">
    <source>
        <dbReference type="Proteomes" id="UP000253769"/>
    </source>
</evidence>
<dbReference type="PROSITE" id="PS00061">
    <property type="entry name" value="ADH_SHORT"/>
    <property type="match status" value="1"/>
</dbReference>
<dbReference type="InterPro" id="IPR057326">
    <property type="entry name" value="KR_dom"/>
</dbReference>
<dbReference type="OrthoDB" id="9775296at2"/>
<proteinExistence type="inferred from homology"/>
<dbReference type="Gene3D" id="3.40.50.720">
    <property type="entry name" value="NAD(P)-binding Rossmann-like Domain"/>
    <property type="match status" value="1"/>
</dbReference>
<dbReference type="CDD" id="cd05374">
    <property type="entry name" value="17beta-HSD-like_SDR_c"/>
    <property type="match status" value="1"/>
</dbReference>
<accession>A0A369WVI4</accession>
<comment type="similarity">
    <text evidence="1">Belongs to the short-chain dehydrogenases/reductases (SDR) family.</text>
</comment>
<dbReference type="PANTHER" id="PTHR44169">
    <property type="entry name" value="NADPH-DEPENDENT 1-ACYLDIHYDROXYACETONE PHOSPHATE REDUCTASE"/>
    <property type="match status" value="1"/>
</dbReference>
<gene>
    <name evidence="4" type="ORF">DV711_02955</name>
</gene>
<dbReference type="InterPro" id="IPR002347">
    <property type="entry name" value="SDR_fam"/>
</dbReference>
<reference evidence="4 5" key="1">
    <citation type="submission" date="2018-07" db="EMBL/GenBank/DDBJ databases">
        <title>Motiliproteus coralliicola sp. nov., a bacterium isolated from Coral.</title>
        <authorList>
            <person name="Wang G."/>
        </authorList>
    </citation>
    <scope>NUCLEOTIDE SEQUENCE [LARGE SCALE GENOMIC DNA]</scope>
    <source>
        <strain evidence="4 5">C34</strain>
    </source>
</reference>
<dbReference type="SUPFAM" id="SSF51735">
    <property type="entry name" value="NAD(P)-binding Rossmann-fold domains"/>
    <property type="match status" value="1"/>
</dbReference>
<dbReference type="PANTHER" id="PTHR44169:SF6">
    <property type="entry name" value="NADPH-DEPENDENT 1-ACYLDIHYDROXYACETONE PHOSPHATE REDUCTASE"/>
    <property type="match status" value="1"/>
</dbReference>
<keyword evidence="2" id="KW-0560">Oxidoreductase</keyword>
<dbReference type="Proteomes" id="UP000253769">
    <property type="component" value="Unassembled WGS sequence"/>
</dbReference>
<protein>
    <submittedName>
        <fullName evidence="4">SDR family NAD(P)-dependent oxidoreductase</fullName>
    </submittedName>
</protein>
<evidence type="ECO:0000256" key="1">
    <source>
        <dbReference type="ARBA" id="ARBA00006484"/>
    </source>
</evidence>
<keyword evidence="5" id="KW-1185">Reference proteome</keyword>
<dbReference type="GO" id="GO:0016491">
    <property type="term" value="F:oxidoreductase activity"/>
    <property type="evidence" value="ECO:0007669"/>
    <property type="project" value="UniProtKB-KW"/>
</dbReference>
<name>A0A369WVI4_9GAMM</name>
<organism evidence="4 5">
    <name type="scientific">Motiliproteus coralliicola</name>
    <dbReference type="NCBI Taxonomy" id="2283196"/>
    <lineage>
        <taxon>Bacteria</taxon>
        <taxon>Pseudomonadati</taxon>
        <taxon>Pseudomonadota</taxon>
        <taxon>Gammaproteobacteria</taxon>
        <taxon>Oceanospirillales</taxon>
        <taxon>Oceanospirillaceae</taxon>
        <taxon>Motiliproteus</taxon>
    </lineage>
</organism>
<dbReference type="PRINTS" id="PR00081">
    <property type="entry name" value="GDHRDH"/>
</dbReference>